<dbReference type="GO" id="GO:0042158">
    <property type="term" value="P:lipoprotein biosynthetic process"/>
    <property type="evidence" value="ECO:0007669"/>
    <property type="project" value="UniProtKB-UniRule"/>
</dbReference>
<keyword evidence="7 9" id="KW-0472">Membrane</keyword>
<dbReference type="InterPro" id="IPR036526">
    <property type="entry name" value="C-N_Hydrolase_sf"/>
</dbReference>
<dbReference type="RefSeq" id="WP_106592367.1">
    <property type="nucleotide sequence ID" value="NZ_PYGI01000016.1"/>
</dbReference>
<reference evidence="11 12" key="1">
    <citation type="submission" date="2018-03" db="EMBL/GenBank/DDBJ databases">
        <title>Genomic Encyclopedia of Archaeal and Bacterial Type Strains, Phase II (KMG-II): from individual species to whole genera.</title>
        <authorList>
            <person name="Goeker M."/>
        </authorList>
    </citation>
    <scope>NUCLEOTIDE SEQUENCE [LARGE SCALE GENOMIC DNA]</scope>
    <source>
        <strain evidence="11 12">DSM 17586</strain>
    </source>
</reference>
<comment type="subcellular location">
    <subcellularLocation>
        <location evidence="1 9">Cell membrane</location>
        <topology evidence="1 9">Multi-pass membrane protein</topology>
    </subcellularLocation>
</comment>
<dbReference type="HAMAP" id="MF_01148">
    <property type="entry name" value="Lnt"/>
    <property type="match status" value="1"/>
</dbReference>
<feature type="transmembrane region" description="Helical" evidence="9">
    <location>
        <begin position="161"/>
        <end position="179"/>
    </location>
</feature>
<dbReference type="InterPro" id="IPR004563">
    <property type="entry name" value="Apolipo_AcylTrfase"/>
</dbReference>
<dbReference type="Pfam" id="PF00795">
    <property type="entry name" value="CN_hydrolase"/>
    <property type="match status" value="1"/>
</dbReference>
<evidence type="ECO:0000256" key="8">
    <source>
        <dbReference type="ARBA" id="ARBA00023315"/>
    </source>
</evidence>
<dbReference type="NCBIfam" id="TIGR00546">
    <property type="entry name" value="lnt"/>
    <property type="match status" value="1"/>
</dbReference>
<dbReference type="EMBL" id="PYGI01000016">
    <property type="protein sequence ID" value="PSL12748.1"/>
    <property type="molecule type" value="Genomic_DNA"/>
</dbReference>
<dbReference type="EC" id="2.3.1.269" evidence="9"/>
<evidence type="ECO:0000256" key="5">
    <source>
        <dbReference type="ARBA" id="ARBA00022692"/>
    </source>
</evidence>
<dbReference type="PROSITE" id="PS50263">
    <property type="entry name" value="CN_HYDROLASE"/>
    <property type="match status" value="1"/>
</dbReference>
<evidence type="ECO:0000256" key="7">
    <source>
        <dbReference type="ARBA" id="ARBA00023136"/>
    </source>
</evidence>
<dbReference type="CDD" id="cd07571">
    <property type="entry name" value="ALP_N-acyl_transferase"/>
    <property type="match status" value="1"/>
</dbReference>
<feature type="transmembrane region" description="Helical" evidence="9">
    <location>
        <begin position="475"/>
        <end position="493"/>
    </location>
</feature>
<evidence type="ECO:0000256" key="4">
    <source>
        <dbReference type="ARBA" id="ARBA00022679"/>
    </source>
</evidence>
<comment type="caution">
    <text evidence="11">The sequence shown here is derived from an EMBL/GenBank/DDBJ whole genome shotgun (WGS) entry which is preliminary data.</text>
</comment>
<organism evidence="11 12">
    <name type="scientific">Marinobacterium halophilum</name>
    <dbReference type="NCBI Taxonomy" id="267374"/>
    <lineage>
        <taxon>Bacteria</taxon>
        <taxon>Pseudomonadati</taxon>
        <taxon>Pseudomonadota</taxon>
        <taxon>Gammaproteobacteria</taxon>
        <taxon>Oceanospirillales</taxon>
        <taxon>Oceanospirillaceae</taxon>
        <taxon>Marinobacterium</taxon>
    </lineage>
</organism>
<dbReference type="InterPro" id="IPR045378">
    <property type="entry name" value="LNT_N"/>
</dbReference>
<evidence type="ECO:0000313" key="11">
    <source>
        <dbReference type="EMBL" id="PSL12748.1"/>
    </source>
</evidence>
<evidence type="ECO:0000256" key="9">
    <source>
        <dbReference type="HAMAP-Rule" id="MF_01148"/>
    </source>
</evidence>
<evidence type="ECO:0000313" key="12">
    <source>
        <dbReference type="Proteomes" id="UP000242133"/>
    </source>
</evidence>
<dbReference type="AlphaFoldDB" id="A0A2P8ETI4"/>
<dbReference type="Pfam" id="PF20154">
    <property type="entry name" value="LNT_N"/>
    <property type="match status" value="1"/>
</dbReference>
<comment type="similarity">
    <text evidence="2 9">Belongs to the CN hydrolase family. Apolipoprotein N-acyltransferase subfamily.</text>
</comment>
<feature type="transmembrane region" description="Helical" evidence="9">
    <location>
        <begin position="89"/>
        <end position="111"/>
    </location>
</feature>
<evidence type="ECO:0000256" key="2">
    <source>
        <dbReference type="ARBA" id="ARBA00010065"/>
    </source>
</evidence>
<gene>
    <name evidence="9" type="primary">lnt</name>
    <name evidence="11" type="ORF">CLV44_116107</name>
</gene>
<dbReference type="PANTHER" id="PTHR38686">
    <property type="entry name" value="APOLIPOPROTEIN N-ACYLTRANSFERASE"/>
    <property type="match status" value="1"/>
</dbReference>
<keyword evidence="5 9" id="KW-0812">Transmembrane</keyword>
<keyword evidence="4 9" id="KW-0808">Transferase</keyword>
<dbReference type="InterPro" id="IPR003010">
    <property type="entry name" value="C-N_Hydrolase"/>
</dbReference>
<name>A0A2P8ETI4_9GAMM</name>
<dbReference type="PANTHER" id="PTHR38686:SF1">
    <property type="entry name" value="APOLIPOPROTEIN N-ACYLTRANSFERASE"/>
    <property type="match status" value="1"/>
</dbReference>
<protein>
    <recommendedName>
        <fullName evidence="9">Apolipoprotein N-acyltransferase</fullName>
        <shortName evidence="9">ALP N-acyltransferase</shortName>
        <ecNumber evidence="9">2.3.1.269</ecNumber>
    </recommendedName>
</protein>
<comment type="function">
    <text evidence="9">Catalyzes the phospholipid dependent N-acylation of the N-terminal cysteine of apolipoprotein, the last step in lipoprotein maturation.</text>
</comment>
<proteinExistence type="inferred from homology"/>
<comment type="pathway">
    <text evidence="9">Protein modification; lipoprotein biosynthesis (N-acyl transfer).</text>
</comment>
<evidence type="ECO:0000256" key="1">
    <source>
        <dbReference type="ARBA" id="ARBA00004651"/>
    </source>
</evidence>
<dbReference type="GO" id="GO:0005886">
    <property type="term" value="C:plasma membrane"/>
    <property type="evidence" value="ECO:0007669"/>
    <property type="project" value="UniProtKB-SubCell"/>
</dbReference>
<accession>A0A2P8ETI4</accession>
<dbReference type="OrthoDB" id="9804277at2"/>
<dbReference type="Proteomes" id="UP000242133">
    <property type="component" value="Unassembled WGS sequence"/>
</dbReference>
<dbReference type="GO" id="GO:0016410">
    <property type="term" value="F:N-acyltransferase activity"/>
    <property type="evidence" value="ECO:0007669"/>
    <property type="project" value="UniProtKB-UniRule"/>
</dbReference>
<feature type="domain" description="CN hydrolase" evidence="10">
    <location>
        <begin position="223"/>
        <end position="471"/>
    </location>
</feature>
<evidence type="ECO:0000259" key="10">
    <source>
        <dbReference type="PROSITE" id="PS50263"/>
    </source>
</evidence>
<keyword evidence="11" id="KW-0449">Lipoprotein</keyword>
<keyword evidence="12" id="KW-1185">Reference proteome</keyword>
<evidence type="ECO:0000256" key="6">
    <source>
        <dbReference type="ARBA" id="ARBA00022989"/>
    </source>
</evidence>
<keyword evidence="6 9" id="KW-1133">Transmembrane helix</keyword>
<keyword evidence="3 9" id="KW-1003">Cell membrane</keyword>
<evidence type="ECO:0000256" key="3">
    <source>
        <dbReference type="ARBA" id="ARBA00022475"/>
    </source>
</evidence>
<feature type="transmembrane region" description="Helical" evidence="9">
    <location>
        <begin position="123"/>
        <end position="149"/>
    </location>
</feature>
<feature type="transmembrane region" description="Helical" evidence="9">
    <location>
        <begin position="56"/>
        <end position="77"/>
    </location>
</feature>
<dbReference type="Gene3D" id="3.60.110.10">
    <property type="entry name" value="Carbon-nitrogen hydrolase"/>
    <property type="match status" value="1"/>
</dbReference>
<dbReference type="UniPathway" id="UPA00666"/>
<dbReference type="SUPFAM" id="SSF56317">
    <property type="entry name" value="Carbon-nitrogen hydrolase"/>
    <property type="match status" value="1"/>
</dbReference>
<keyword evidence="8 9" id="KW-0012">Acyltransferase</keyword>
<sequence length="508" mass="56584">MKPSRPPLTPWLSALLALAGGASITLALAPFDLLPFVVLGPALLYWLQRRQSARTAFFSGWAFGTGFWGAGVSWVYVSIHQYGGASVALASLLTGLFVVALGLLFALQGWFFIKLATPARQRWLVFAVLWVGFEWLRSWLLTGFPWLYLGYAWLDTPLQRWAPVGGVWMLSLISVLLATGLARTLADRRPLALVPALLLGLIALVLPQHWTQPQNNTLDVALIQPNIPQLAKWQPDNLAAILQHQIRLSESVADADLIIWPETGIPAIFDRAAPLLTPFIDRLDARGTALISGFPHVETDPDSPHGQRFHNSLAVFTAGQNVYHKQRLVPFGEYLPFEAQLRGLIAFFNLPMSSFSLPTQDIDPLQLGTHRIAPAICYEIAYPELVRTLSQDSDILLTVSNDTWFGRSIAPDQHLQLARMRALENGRWLIRGTNNGLTAFVRPNGQVATLAPVDQETSLRHDVVPMQGLTPWQRYGIIPVALLCLLLLLFAYWRPRQRNALEHHRTAV</sequence>
<feature type="transmembrane region" description="Helical" evidence="9">
    <location>
        <begin position="191"/>
        <end position="210"/>
    </location>
</feature>
<comment type="catalytic activity">
    <reaction evidence="9">
        <text>N-terminal S-1,2-diacyl-sn-glyceryl-L-cysteinyl-[lipoprotein] + a glycerophospholipid = N-acyl-S-1,2-diacyl-sn-glyceryl-L-cysteinyl-[lipoprotein] + a 2-acyl-sn-glycero-3-phospholipid + H(+)</text>
        <dbReference type="Rhea" id="RHEA:48228"/>
        <dbReference type="Rhea" id="RHEA-COMP:14681"/>
        <dbReference type="Rhea" id="RHEA-COMP:14684"/>
        <dbReference type="ChEBI" id="CHEBI:15378"/>
        <dbReference type="ChEBI" id="CHEBI:136912"/>
        <dbReference type="ChEBI" id="CHEBI:140656"/>
        <dbReference type="ChEBI" id="CHEBI:140657"/>
        <dbReference type="ChEBI" id="CHEBI:140660"/>
        <dbReference type="EC" id="2.3.1.269"/>
    </reaction>
</comment>